<dbReference type="EMBL" id="BBVC01000109">
    <property type="protein sequence ID" value="GAO98971.1"/>
    <property type="molecule type" value="Genomic_DNA"/>
</dbReference>
<keyword evidence="2" id="KW-1185">Reference proteome</keyword>
<dbReference type="Proteomes" id="UP000036771">
    <property type="component" value="Unassembled WGS sequence"/>
</dbReference>
<dbReference type="OrthoDB" id="5688154at2"/>
<evidence type="ECO:0000313" key="2">
    <source>
        <dbReference type="Proteomes" id="UP000036771"/>
    </source>
</evidence>
<name>A0A0K8MEN7_9PROT</name>
<organism evidence="1 2">
    <name type="scientific">Caedimonas varicaedens</name>
    <dbReference type="NCBI Taxonomy" id="1629334"/>
    <lineage>
        <taxon>Bacteria</taxon>
        <taxon>Pseudomonadati</taxon>
        <taxon>Pseudomonadota</taxon>
        <taxon>Alphaproteobacteria</taxon>
        <taxon>Holosporales</taxon>
        <taxon>Caedimonadaceae</taxon>
        <taxon>Caedimonas</taxon>
    </lineage>
</organism>
<gene>
    <name evidence="1" type="ORF">Cva_01641</name>
</gene>
<protein>
    <submittedName>
        <fullName evidence="1">Uncharacterized protein</fullName>
    </submittedName>
</protein>
<dbReference type="STRING" id="1629334.Cva_01641"/>
<accession>A0A0K8MEN7</accession>
<proteinExistence type="predicted"/>
<sequence length="201" mass="23430">MQPNELFIANDRTLWKTYVKKPLHVQASQQEEEFMILSLAGKMRGKAGDYVIKGIEGELYPCDKRIFEKSYTLLTPQEDTPMQEEAQPLAIENNELKIIYRDLKYFLRRLLARILPARAPQDYDKVDPVTNLHIRVKTSAFYVTFSVNERDFYWDRWSGKFDGTSSFLIYQHPGKSDVEPIKVNLPFDVAKDNTHDSKASF</sequence>
<dbReference type="AlphaFoldDB" id="A0A0K8MEN7"/>
<evidence type="ECO:0000313" key="1">
    <source>
        <dbReference type="EMBL" id="GAO98971.1"/>
    </source>
</evidence>
<comment type="caution">
    <text evidence="1">The sequence shown here is derived from an EMBL/GenBank/DDBJ whole genome shotgun (WGS) entry which is preliminary data.</text>
</comment>
<reference evidence="1 2" key="1">
    <citation type="submission" date="2015-03" db="EMBL/GenBank/DDBJ databases">
        <title>Caedibacter varicaedens, whole genome shotgun sequence.</title>
        <authorList>
            <person name="Suzuki H."/>
            <person name="Dapper A.L."/>
            <person name="Gibson A.K."/>
            <person name="Jackson C."/>
            <person name="Lee H."/>
            <person name="Pejaver V.R."/>
            <person name="Doak T."/>
            <person name="Lynch M."/>
        </authorList>
    </citation>
    <scope>NUCLEOTIDE SEQUENCE [LARGE SCALE GENOMIC DNA]</scope>
</reference>